<dbReference type="PANTHER" id="PTHR47633">
    <property type="entry name" value="IMMUNOGLOBULIN"/>
    <property type="match status" value="1"/>
</dbReference>
<dbReference type="Gene3D" id="2.30.30.40">
    <property type="entry name" value="SH3 Domains"/>
    <property type="match status" value="1"/>
</dbReference>
<evidence type="ECO:0000256" key="8">
    <source>
        <dbReference type="ARBA" id="ARBA00022840"/>
    </source>
</evidence>
<dbReference type="InterPro" id="IPR013098">
    <property type="entry name" value="Ig_I-set"/>
</dbReference>
<evidence type="ECO:0000259" key="14">
    <source>
        <dbReference type="PROSITE" id="PS50002"/>
    </source>
</evidence>
<dbReference type="FunFam" id="2.60.40.10:FF:000214">
    <property type="entry name" value="titin isoform X1"/>
    <property type="match status" value="1"/>
</dbReference>
<dbReference type="GO" id="GO:0040017">
    <property type="term" value="P:positive regulation of locomotion"/>
    <property type="evidence" value="ECO:0007669"/>
    <property type="project" value="UniProtKB-ARBA"/>
</dbReference>
<keyword evidence="5" id="KW-0963">Cytoplasm</keyword>
<keyword evidence="10" id="KW-0514">Muscle protein</keyword>
<sequence>EALNLVEGEKVYVIEQQNADWWFVRKYLTDDKGWVPAQCLMDEVSYTHYVQKKLNEKIDKLPVFERPGPAEKTLAPKFIEKLQPQHVPDGYTVQFECKVEGLPRPQITWFRQTAIIKPSEDFQIYYDDDNVATLIIREVFPEDAGTFTCVAKNAAGFASNSTELLVEAPLSDHGSDATGLSRKSMSRESSLADILEGIPPTFSRRPRAQYVDEGSNVLLECRLVAIPEPDVYWTFNGEEITTKDNVKIVTESDMHMYCSVLSINKVNKKQEGVYEVVATNREGEAKLPIILKVKTGDKEPPQILEPLKNMIIREGESVILSTHIIGNPTPKITWFKNGEQIKGNKKTDKDIHTLSLITPTRDDSGEYTVKAVNNSGTAETSCTLTVEEPESGNPEAPFFVERFEEQSVPQNGTIRLPARVLGNPVPEILWLCNNSPLYPSERVKQAYDGENIELIIKNADSERDSGNYKCIASNPIGKASHGARITVEVDDVVFTKKMRKHVVVEETHRLILECETSHTVITRWYHNDKELTGMDHRIIVQEGHIHKLIIRNASMKDAGAYRCTVKNQVTKSNVEVLECKPEFTRKLEDVETKEKEVLVLEVEITSDTADVTWYKDGERIQEADNKKFVKDGHIRKLLVRGISVHDEGEYSCTVGDQECTAEVNVIELPPELLRGLEDITCVKGDKATFEIELTKGDALVKWFKNGKEIQFNSHVKLTIDGKLQKLKIYDTTKDDQAEYSCQVGEHTSKARLTVEEPIVDFITKLPDTTTVTKDTDATFTVELSKPDAEVVWYKSGKKIKPSSKHTVEVEGTVRRLIVHDCTEEDETSYSCSVFNLKTTSKLRVQELPKLPTVTLDQKAYKVRKEDSVTFNVKISGTPKPTVEWYTSGTVVKKSPRIFKEFDEESASLTIKKVVEQDAGDYTVRVKNPCGEVEATVHLTITRPPSRPGAPEPVAVASDSLTLYWKVPEDDGDAEITEYILEYHEKKVKEWTTIRQITDTTYTVEKLTTNKEYMFRVIAVNEVGPSEPSPESPYIKVKASTEKEPPVIQEPLSDVSIGLGKTLTLSCVIGGQPVPEVSWLKNGKSIKSAKTTYENRIAKYIIEETTEKTTATYTCKAVNEIGEAETSCSVKVEERPEITVESTDVSSQLKVGTTWEVTATISGYP</sequence>
<comment type="similarity">
    <text evidence="3">Belongs to the protein kinase superfamily. CAMK Ser/Thr protein kinase family.</text>
</comment>
<dbReference type="GO" id="GO:0005634">
    <property type="term" value="C:nucleus"/>
    <property type="evidence" value="ECO:0007669"/>
    <property type="project" value="UniProtKB-SubCell"/>
</dbReference>
<keyword evidence="12" id="KW-0393">Immunoglobulin domain</keyword>
<dbReference type="GO" id="GO:0004672">
    <property type="term" value="F:protein kinase activity"/>
    <property type="evidence" value="ECO:0007669"/>
    <property type="project" value="TreeGrafter"/>
</dbReference>
<proteinExistence type="inferred from homology"/>
<dbReference type="SUPFAM" id="SSF48726">
    <property type="entry name" value="Immunoglobulin"/>
    <property type="match status" value="10"/>
</dbReference>
<evidence type="ECO:0000256" key="3">
    <source>
        <dbReference type="ARBA" id="ARBA00006692"/>
    </source>
</evidence>
<dbReference type="PROSITE" id="PS50853">
    <property type="entry name" value="FN3"/>
    <property type="match status" value="1"/>
</dbReference>
<dbReference type="FunFam" id="2.60.40.10:FF:000160">
    <property type="entry name" value="Titin a"/>
    <property type="match status" value="1"/>
</dbReference>
<dbReference type="Pfam" id="PF00018">
    <property type="entry name" value="SH3_1"/>
    <property type="match status" value="1"/>
</dbReference>
<dbReference type="InterPro" id="IPR013783">
    <property type="entry name" value="Ig-like_fold"/>
</dbReference>
<dbReference type="GO" id="GO:0030154">
    <property type="term" value="P:cell differentiation"/>
    <property type="evidence" value="ECO:0007669"/>
    <property type="project" value="UniProtKB-ARBA"/>
</dbReference>
<feature type="domain" description="Ig-like" evidence="15">
    <location>
        <begin position="1044"/>
        <end position="1132"/>
    </location>
</feature>
<accession>A0A1B0CIW0</accession>
<feature type="domain" description="Ig-like" evidence="15">
    <location>
        <begin position="200"/>
        <end position="288"/>
    </location>
</feature>
<dbReference type="InterPro" id="IPR003961">
    <property type="entry name" value="FN3_dom"/>
</dbReference>
<dbReference type="EMBL" id="AJWK01013814">
    <property type="status" value="NOT_ANNOTATED_CDS"/>
    <property type="molecule type" value="Genomic_DNA"/>
</dbReference>
<dbReference type="GO" id="GO:0005737">
    <property type="term" value="C:cytoplasm"/>
    <property type="evidence" value="ECO:0007669"/>
    <property type="project" value="UniProtKB-SubCell"/>
</dbReference>
<dbReference type="GO" id="GO:0005524">
    <property type="term" value="F:ATP binding"/>
    <property type="evidence" value="ECO:0007669"/>
    <property type="project" value="UniProtKB-KW"/>
</dbReference>
<evidence type="ECO:0000256" key="10">
    <source>
        <dbReference type="ARBA" id="ARBA00023179"/>
    </source>
</evidence>
<keyword evidence="11" id="KW-0539">Nucleus</keyword>
<dbReference type="FunFam" id="2.60.40.10:FF:000107">
    <property type="entry name" value="Myosin, light chain kinase a"/>
    <property type="match status" value="1"/>
</dbReference>
<dbReference type="CDD" id="cd00096">
    <property type="entry name" value="Ig"/>
    <property type="match status" value="1"/>
</dbReference>
<evidence type="ECO:0000256" key="5">
    <source>
        <dbReference type="ARBA" id="ARBA00022490"/>
    </source>
</evidence>
<evidence type="ECO:0000256" key="9">
    <source>
        <dbReference type="ARBA" id="ARBA00023157"/>
    </source>
</evidence>
<dbReference type="SMART" id="SM00409">
    <property type="entry name" value="IG"/>
    <property type="match status" value="10"/>
</dbReference>
<comment type="subcellular location">
    <subcellularLocation>
        <location evidence="2">Cytoplasm</location>
    </subcellularLocation>
    <subcellularLocation>
        <location evidence="1">Nucleus</location>
    </subcellularLocation>
</comment>
<evidence type="ECO:0000313" key="17">
    <source>
        <dbReference type="EnsemblMetazoa" id="LLOJ004393-PA"/>
    </source>
</evidence>
<dbReference type="EnsemblMetazoa" id="LLOJ004393-RA">
    <property type="protein sequence ID" value="LLOJ004393-PA"/>
    <property type="gene ID" value="LLOJ004393"/>
</dbReference>
<feature type="domain" description="Ig-like" evidence="15">
    <location>
        <begin position="679"/>
        <end position="753"/>
    </location>
</feature>
<dbReference type="PROSITE" id="PS50835">
    <property type="entry name" value="IG_LIKE"/>
    <property type="match status" value="10"/>
</dbReference>
<dbReference type="InterPro" id="IPR036116">
    <property type="entry name" value="FN3_sf"/>
</dbReference>
<evidence type="ECO:0008006" key="19">
    <source>
        <dbReference type="Google" id="ProtNLM"/>
    </source>
</evidence>
<dbReference type="InterPro" id="IPR003599">
    <property type="entry name" value="Ig_sub"/>
</dbReference>
<evidence type="ECO:0000256" key="2">
    <source>
        <dbReference type="ARBA" id="ARBA00004496"/>
    </source>
</evidence>
<evidence type="ECO:0000259" key="15">
    <source>
        <dbReference type="PROSITE" id="PS50835"/>
    </source>
</evidence>
<dbReference type="GO" id="GO:0009653">
    <property type="term" value="P:anatomical structure morphogenesis"/>
    <property type="evidence" value="ECO:0007669"/>
    <property type="project" value="UniProtKB-ARBA"/>
</dbReference>
<feature type="domain" description="Ig-like" evidence="15">
    <location>
        <begin position="523"/>
        <end position="575"/>
    </location>
</feature>
<dbReference type="FunFam" id="2.60.40.10:FF:000425">
    <property type="entry name" value="Myosin light chain kinase"/>
    <property type="match status" value="2"/>
</dbReference>
<dbReference type="AlphaFoldDB" id="A0A1B0CIW0"/>
<keyword evidence="7" id="KW-0547">Nucleotide-binding</keyword>
<evidence type="ECO:0000256" key="4">
    <source>
        <dbReference type="ARBA" id="ARBA00022443"/>
    </source>
</evidence>
<dbReference type="InterPro" id="IPR003598">
    <property type="entry name" value="Ig_sub2"/>
</dbReference>
<dbReference type="FunFam" id="2.60.40.10:FF:000050">
    <property type="entry name" value="Titin isoform B"/>
    <property type="match status" value="2"/>
</dbReference>
<dbReference type="Pfam" id="PF00041">
    <property type="entry name" value="fn3"/>
    <property type="match status" value="1"/>
</dbReference>
<dbReference type="SUPFAM" id="SSF50044">
    <property type="entry name" value="SH3-domain"/>
    <property type="match status" value="1"/>
</dbReference>
<dbReference type="GO" id="GO:0060298">
    <property type="term" value="P:positive regulation of sarcomere organization"/>
    <property type="evidence" value="ECO:0007669"/>
    <property type="project" value="UniProtKB-ARBA"/>
</dbReference>
<dbReference type="PROSITE" id="PS50002">
    <property type="entry name" value="SH3"/>
    <property type="match status" value="1"/>
</dbReference>
<evidence type="ECO:0000256" key="11">
    <source>
        <dbReference type="ARBA" id="ARBA00023242"/>
    </source>
</evidence>
<dbReference type="GO" id="GO:0045989">
    <property type="term" value="P:positive regulation of striated muscle contraction"/>
    <property type="evidence" value="ECO:0007669"/>
    <property type="project" value="UniProtKB-ARBA"/>
</dbReference>
<evidence type="ECO:0000256" key="6">
    <source>
        <dbReference type="ARBA" id="ARBA00022737"/>
    </source>
</evidence>
<dbReference type="CDD" id="cd00063">
    <property type="entry name" value="FN3"/>
    <property type="match status" value="1"/>
</dbReference>
<evidence type="ECO:0000259" key="16">
    <source>
        <dbReference type="PROSITE" id="PS50853"/>
    </source>
</evidence>
<dbReference type="Proteomes" id="UP000092461">
    <property type="component" value="Unassembled WGS sequence"/>
</dbReference>
<dbReference type="VEuPathDB" id="VectorBase:LLONM1_002420"/>
<evidence type="ECO:0000256" key="1">
    <source>
        <dbReference type="ARBA" id="ARBA00004123"/>
    </source>
</evidence>
<keyword evidence="6" id="KW-0677">Repeat</keyword>
<reference evidence="17" key="1">
    <citation type="submission" date="2020-05" db="UniProtKB">
        <authorList>
            <consortium name="EnsemblMetazoa"/>
        </authorList>
    </citation>
    <scope>IDENTIFICATION</scope>
    <source>
        <strain evidence="17">Jacobina</strain>
    </source>
</reference>
<dbReference type="SMART" id="SM00408">
    <property type="entry name" value="IGc2"/>
    <property type="match status" value="10"/>
</dbReference>
<feature type="domain" description="Ig-like" evidence="15">
    <location>
        <begin position="581"/>
        <end position="664"/>
    </location>
</feature>
<dbReference type="SUPFAM" id="SSF49265">
    <property type="entry name" value="Fibronectin type III"/>
    <property type="match status" value="1"/>
</dbReference>
<dbReference type="InterPro" id="IPR001452">
    <property type="entry name" value="SH3_domain"/>
</dbReference>
<dbReference type="PRINTS" id="PR00014">
    <property type="entry name" value="FNTYPEIII"/>
</dbReference>
<dbReference type="InterPro" id="IPR036028">
    <property type="entry name" value="SH3-like_dom_sf"/>
</dbReference>
<dbReference type="Pfam" id="PF07679">
    <property type="entry name" value="I-set"/>
    <property type="match status" value="10"/>
</dbReference>
<feature type="domain" description="Ig-like" evidence="15">
    <location>
        <begin position="76"/>
        <end position="165"/>
    </location>
</feature>
<dbReference type="SMART" id="SM00060">
    <property type="entry name" value="FN3"/>
    <property type="match status" value="1"/>
</dbReference>
<feature type="domain" description="Ig-like" evidence="15">
    <location>
        <begin position="851"/>
        <end position="941"/>
    </location>
</feature>
<keyword evidence="4 13" id="KW-0728">SH3 domain</keyword>
<organism evidence="17 18">
    <name type="scientific">Lutzomyia longipalpis</name>
    <name type="common">Sand fly</name>
    <dbReference type="NCBI Taxonomy" id="7200"/>
    <lineage>
        <taxon>Eukaryota</taxon>
        <taxon>Metazoa</taxon>
        <taxon>Ecdysozoa</taxon>
        <taxon>Arthropoda</taxon>
        <taxon>Hexapoda</taxon>
        <taxon>Insecta</taxon>
        <taxon>Pterygota</taxon>
        <taxon>Neoptera</taxon>
        <taxon>Endopterygota</taxon>
        <taxon>Diptera</taxon>
        <taxon>Nematocera</taxon>
        <taxon>Psychodoidea</taxon>
        <taxon>Psychodidae</taxon>
        <taxon>Lutzomyia</taxon>
        <taxon>Lutzomyia</taxon>
    </lineage>
</organism>
<feature type="domain" description="Ig-like" evidence="15">
    <location>
        <begin position="397"/>
        <end position="486"/>
    </location>
</feature>
<evidence type="ECO:0000256" key="13">
    <source>
        <dbReference type="PROSITE-ProRule" id="PRU00192"/>
    </source>
</evidence>
<dbReference type="FunFam" id="2.60.40.10:FF:000147">
    <property type="entry name" value="Myosin light chain kinase"/>
    <property type="match status" value="1"/>
</dbReference>
<protein>
    <recommendedName>
        <fullName evidence="19">Titin</fullName>
    </recommendedName>
</protein>
<keyword evidence="8" id="KW-0067">ATP-binding</keyword>
<name>A0A1B0CIW0_LUTLO</name>
<dbReference type="InterPro" id="IPR036179">
    <property type="entry name" value="Ig-like_dom_sf"/>
</dbReference>
<feature type="domain" description="SH3" evidence="14">
    <location>
        <begin position="1"/>
        <end position="45"/>
    </location>
</feature>
<keyword evidence="9" id="KW-1015">Disulfide bond</keyword>
<dbReference type="FunFam" id="2.60.40.10:FF:001138">
    <property type="entry name" value="Sallimus, isoform P"/>
    <property type="match status" value="1"/>
</dbReference>
<dbReference type="InterPro" id="IPR007110">
    <property type="entry name" value="Ig-like_dom"/>
</dbReference>
<evidence type="ECO:0000256" key="12">
    <source>
        <dbReference type="ARBA" id="ARBA00023319"/>
    </source>
</evidence>
<dbReference type="PANTHER" id="PTHR47633:SF4">
    <property type="entry name" value="MYOPALLADIN ISOFORM X1"/>
    <property type="match status" value="1"/>
</dbReference>
<feature type="domain" description="Ig-like" evidence="15">
    <location>
        <begin position="757"/>
        <end position="843"/>
    </location>
</feature>
<evidence type="ECO:0000313" key="18">
    <source>
        <dbReference type="Proteomes" id="UP000092461"/>
    </source>
</evidence>
<evidence type="ECO:0000256" key="7">
    <source>
        <dbReference type="ARBA" id="ARBA00022741"/>
    </source>
</evidence>
<dbReference type="VEuPathDB" id="VectorBase:LLOJ004393"/>
<feature type="domain" description="Ig-like" evidence="15">
    <location>
        <begin position="301"/>
        <end position="385"/>
    </location>
</feature>
<dbReference type="Gene3D" id="2.60.40.10">
    <property type="entry name" value="Immunoglobulins"/>
    <property type="match status" value="11"/>
</dbReference>
<feature type="domain" description="Fibronectin type-III" evidence="16">
    <location>
        <begin position="946"/>
        <end position="1039"/>
    </location>
</feature>
<dbReference type="FunFam" id="2.60.40.10:FF:001238">
    <property type="entry name" value="Sallimus, isoform P"/>
    <property type="match status" value="1"/>
</dbReference>
<keyword evidence="18" id="KW-1185">Reference proteome</keyword>